<dbReference type="Proteomes" id="UP000657931">
    <property type="component" value="Unassembled WGS sequence"/>
</dbReference>
<name>A0ABR8QVK1_9BACI</name>
<comment type="caution">
    <text evidence="1">The sequence shown here is derived from an EMBL/GenBank/DDBJ whole genome shotgun (WGS) entry which is preliminary data.</text>
</comment>
<reference evidence="1 2" key="1">
    <citation type="submission" date="2020-08" db="EMBL/GenBank/DDBJ databases">
        <title>A Genomic Blueprint of the Chicken Gut Microbiome.</title>
        <authorList>
            <person name="Gilroy R."/>
            <person name="Ravi A."/>
            <person name="Getino M."/>
            <person name="Pursley I."/>
            <person name="Horton D.L."/>
            <person name="Alikhan N.-F."/>
            <person name="Baker D."/>
            <person name="Gharbi K."/>
            <person name="Hall N."/>
            <person name="Watson M."/>
            <person name="Adriaenssens E.M."/>
            <person name="Foster-Nyarko E."/>
            <person name="Jarju S."/>
            <person name="Secka A."/>
            <person name="Antonio M."/>
            <person name="Oren A."/>
            <person name="Chaudhuri R."/>
            <person name="La Ragione R.M."/>
            <person name="Hildebrand F."/>
            <person name="Pallen M.J."/>
        </authorList>
    </citation>
    <scope>NUCLEOTIDE SEQUENCE [LARGE SCALE GENOMIC DNA]</scope>
    <source>
        <strain evidence="1 2">Sa5YUA1</strain>
    </source>
</reference>
<proteinExistence type="predicted"/>
<accession>A0ABR8QVK1</accession>
<evidence type="ECO:0000313" key="1">
    <source>
        <dbReference type="EMBL" id="MBD7939555.1"/>
    </source>
</evidence>
<gene>
    <name evidence="1" type="ORF">H9655_21155</name>
</gene>
<sequence length="96" mass="11119">MIKRENIKFIATHDEGFGEPIVEDTVIFAEEIVAEYKGYDMLTFRVMPEPIAEKDNVLDLARCKILRVDLEGGFTDEELDFMSKAKFVDVIRRFAK</sequence>
<keyword evidence="2" id="KW-1185">Reference proteome</keyword>
<dbReference type="EMBL" id="JACSQT010000019">
    <property type="protein sequence ID" value="MBD7939555.1"/>
    <property type="molecule type" value="Genomic_DNA"/>
</dbReference>
<dbReference type="RefSeq" id="WP_191817216.1">
    <property type="nucleotide sequence ID" value="NZ_JACSQT010000019.1"/>
</dbReference>
<evidence type="ECO:0000313" key="2">
    <source>
        <dbReference type="Proteomes" id="UP000657931"/>
    </source>
</evidence>
<organism evidence="1 2">
    <name type="scientific">Cytobacillus stercorigallinarum</name>
    <dbReference type="NCBI Taxonomy" id="2762240"/>
    <lineage>
        <taxon>Bacteria</taxon>
        <taxon>Bacillati</taxon>
        <taxon>Bacillota</taxon>
        <taxon>Bacilli</taxon>
        <taxon>Bacillales</taxon>
        <taxon>Bacillaceae</taxon>
        <taxon>Cytobacillus</taxon>
    </lineage>
</organism>
<protein>
    <submittedName>
        <fullName evidence="1">Uncharacterized protein</fullName>
    </submittedName>
</protein>